<dbReference type="InParanoid" id="D8Q9E2"/>
<feature type="chain" id="PRO_5003120670" evidence="6">
    <location>
        <begin position="25"/>
        <end position="336"/>
    </location>
</feature>
<dbReference type="PANTHER" id="PTHR31465:SF1">
    <property type="entry name" value="PROTEIN RTA1-RELATED"/>
    <property type="match status" value="1"/>
</dbReference>
<evidence type="ECO:0000256" key="3">
    <source>
        <dbReference type="ARBA" id="ARBA00022989"/>
    </source>
</evidence>
<sequence>MSIRTGSLLSICACLLAAIVPVQAARLDENGDPLIIAGFIPKIWPAVLFAALYFLSGTLHWIHWFRTGRPRYMLTLTISMYTMAMGFVFRIIYTQGDNIYSIPWYSLQSIFTLLSPCAFLAVDYVLLRKLSESLGDEVAKDCLWLKSSIIVKLFVWSDVITFFVQASGSGLEVNEDMADIGSNIALAGLIIQILSFALFTLLMLRFGWRARSMHPEIWKIGTGEGVWSTFGFFKITPFHNWRLLWSVMCLTSVAIIVRCIFRIVEFKGGYRGYVMMHEGFFYLLDSLPLWLAMSLYAWLWPTRLVPVTSSTSLPYVMQPLNDEGKMAAIHSSRSVV</sequence>
<keyword evidence="3 5" id="KW-1133">Transmembrane helix</keyword>
<comment type="subcellular location">
    <subcellularLocation>
        <location evidence="1">Membrane</location>
        <topology evidence="1">Multi-pass membrane protein</topology>
    </subcellularLocation>
</comment>
<dbReference type="Pfam" id="PF04479">
    <property type="entry name" value="RTA1"/>
    <property type="match status" value="1"/>
</dbReference>
<feature type="transmembrane region" description="Helical" evidence="5">
    <location>
        <begin position="184"/>
        <end position="204"/>
    </location>
</feature>
<keyword evidence="4 5" id="KW-0472">Membrane</keyword>
<dbReference type="EMBL" id="GL377308">
    <property type="protein sequence ID" value="EFI95638.1"/>
    <property type="molecule type" value="Genomic_DNA"/>
</dbReference>
<evidence type="ECO:0000313" key="8">
    <source>
        <dbReference type="Proteomes" id="UP000007431"/>
    </source>
</evidence>
<dbReference type="VEuPathDB" id="FungiDB:SCHCODRAFT_02345316"/>
<feature type="transmembrane region" description="Helical" evidence="5">
    <location>
        <begin position="279"/>
        <end position="299"/>
    </location>
</feature>
<organism evidence="8">
    <name type="scientific">Schizophyllum commune (strain H4-8 / FGSC 9210)</name>
    <name type="common">Split gill fungus</name>
    <dbReference type="NCBI Taxonomy" id="578458"/>
    <lineage>
        <taxon>Eukaryota</taxon>
        <taxon>Fungi</taxon>
        <taxon>Dikarya</taxon>
        <taxon>Basidiomycota</taxon>
        <taxon>Agaricomycotina</taxon>
        <taxon>Agaricomycetes</taxon>
        <taxon>Agaricomycetidae</taxon>
        <taxon>Agaricales</taxon>
        <taxon>Schizophyllaceae</taxon>
        <taxon>Schizophyllum</taxon>
    </lineage>
</organism>
<evidence type="ECO:0000256" key="1">
    <source>
        <dbReference type="ARBA" id="ARBA00004141"/>
    </source>
</evidence>
<feature type="signal peptide" evidence="6">
    <location>
        <begin position="1"/>
        <end position="24"/>
    </location>
</feature>
<dbReference type="InterPro" id="IPR007568">
    <property type="entry name" value="RTA1"/>
</dbReference>
<feature type="transmembrane region" description="Helical" evidence="5">
    <location>
        <begin position="43"/>
        <end position="62"/>
    </location>
</feature>
<dbReference type="HOGENOM" id="CLU_033465_3_3_1"/>
<feature type="transmembrane region" description="Helical" evidence="5">
    <location>
        <begin position="143"/>
        <end position="164"/>
    </location>
</feature>
<dbReference type="GO" id="GO:0016020">
    <property type="term" value="C:membrane"/>
    <property type="evidence" value="ECO:0007669"/>
    <property type="project" value="UniProtKB-SubCell"/>
</dbReference>
<evidence type="ECO:0000256" key="2">
    <source>
        <dbReference type="ARBA" id="ARBA00022692"/>
    </source>
</evidence>
<evidence type="ECO:0000313" key="7">
    <source>
        <dbReference type="EMBL" id="EFI95638.1"/>
    </source>
</evidence>
<dbReference type="PANTHER" id="PTHR31465">
    <property type="entry name" value="PROTEIN RTA1-RELATED"/>
    <property type="match status" value="1"/>
</dbReference>
<feature type="transmembrane region" description="Helical" evidence="5">
    <location>
        <begin position="74"/>
        <end position="93"/>
    </location>
</feature>
<gene>
    <name evidence="7" type="ORF">SCHCODRAFT_235977</name>
</gene>
<dbReference type="Proteomes" id="UP000007431">
    <property type="component" value="Unassembled WGS sequence"/>
</dbReference>
<dbReference type="KEGG" id="scm:SCHCO_02345316"/>
<keyword evidence="6" id="KW-0732">Signal</keyword>
<keyword evidence="8" id="KW-1185">Reference proteome</keyword>
<dbReference type="eggNOG" id="ENOG502QURG">
    <property type="taxonomic scope" value="Eukaryota"/>
</dbReference>
<proteinExistence type="predicted"/>
<dbReference type="AlphaFoldDB" id="D8Q9E2"/>
<keyword evidence="2 5" id="KW-0812">Transmembrane</keyword>
<reference evidence="7 8" key="1">
    <citation type="journal article" date="2010" name="Nat. Biotechnol.">
        <title>Genome sequence of the model mushroom Schizophyllum commune.</title>
        <authorList>
            <person name="Ohm R.A."/>
            <person name="de Jong J.F."/>
            <person name="Lugones L.G."/>
            <person name="Aerts A."/>
            <person name="Kothe E."/>
            <person name="Stajich J.E."/>
            <person name="de Vries R.P."/>
            <person name="Record E."/>
            <person name="Levasseur A."/>
            <person name="Baker S.E."/>
            <person name="Bartholomew K.A."/>
            <person name="Coutinho P.M."/>
            <person name="Erdmann S."/>
            <person name="Fowler T.J."/>
            <person name="Gathman A.C."/>
            <person name="Lombard V."/>
            <person name="Henrissat B."/>
            <person name="Knabe N."/>
            <person name="Kuees U."/>
            <person name="Lilly W.W."/>
            <person name="Lindquist E."/>
            <person name="Lucas S."/>
            <person name="Magnuson J.K."/>
            <person name="Piumi F."/>
            <person name="Raudaskoski M."/>
            <person name="Salamov A."/>
            <person name="Schmutz J."/>
            <person name="Schwarze F.W.M.R."/>
            <person name="vanKuyk P.A."/>
            <person name="Horton J.S."/>
            <person name="Grigoriev I.V."/>
            <person name="Woesten H.A.B."/>
        </authorList>
    </citation>
    <scope>NUCLEOTIDE SEQUENCE [LARGE SCALE GENOMIC DNA]</scope>
    <source>
        <strain evidence="8">H4-8 / FGSC 9210</strain>
    </source>
</reference>
<dbReference type="GeneID" id="9591543"/>
<evidence type="ECO:0000256" key="4">
    <source>
        <dbReference type="ARBA" id="ARBA00023136"/>
    </source>
</evidence>
<feature type="transmembrane region" description="Helical" evidence="5">
    <location>
        <begin position="105"/>
        <end position="127"/>
    </location>
</feature>
<evidence type="ECO:0000256" key="6">
    <source>
        <dbReference type="SAM" id="SignalP"/>
    </source>
</evidence>
<accession>D8Q9E2</accession>
<evidence type="ECO:0000256" key="5">
    <source>
        <dbReference type="SAM" id="Phobius"/>
    </source>
</evidence>
<feature type="transmembrane region" description="Helical" evidence="5">
    <location>
        <begin position="243"/>
        <end position="264"/>
    </location>
</feature>
<name>D8Q9E2_SCHCM</name>
<dbReference type="OrthoDB" id="3358017at2759"/>
<dbReference type="RefSeq" id="XP_003030541.1">
    <property type="nucleotide sequence ID" value="XM_003030495.1"/>
</dbReference>
<dbReference type="OMA" id="VFVWSDV"/>
<protein>
    <submittedName>
        <fullName evidence="7">Uncharacterized protein</fullName>
    </submittedName>
</protein>